<reference evidence="1 2" key="1">
    <citation type="journal article" date="2010" name="J. Bacteriol.">
        <title>Complete Genome Sequence of Cronobacter turicensis LMG 23827, a foodborne pathogen causing deaths in neonates.</title>
        <authorList>
            <person name="Stephan R."/>
            <person name="Lehner A."/>
            <person name="Tischler P."/>
            <person name="Rattei T."/>
        </authorList>
    </citation>
    <scope>NUCLEOTIDE SEQUENCE [LARGE SCALE GENOMIC DNA]</scope>
    <source>
        <strain evidence="2">DSM 18703 / CCUG 55852 / LMG 23827 / z3032</strain>
    </source>
</reference>
<keyword evidence="2" id="KW-1185">Reference proteome</keyword>
<dbReference type="KEGG" id="ctu:CTU_06920"/>
<dbReference type="EMBL" id="FN543093">
    <property type="protein sequence ID" value="CBA27967.1"/>
    <property type="molecule type" value="Genomic_DNA"/>
</dbReference>
<dbReference type="Proteomes" id="UP000002069">
    <property type="component" value="Chromosome"/>
</dbReference>
<evidence type="ECO:0000313" key="1">
    <source>
        <dbReference type="EMBL" id="CBA27967.1"/>
    </source>
</evidence>
<proteinExistence type="predicted"/>
<evidence type="ECO:0000313" key="2">
    <source>
        <dbReference type="Proteomes" id="UP000002069"/>
    </source>
</evidence>
<accession>C9XVL6</accession>
<reference evidence="2" key="2">
    <citation type="journal article" date="2011" name="J. Bacteriol.">
        <title>Complete genome sequence of Cronobacter turicensis LMG 23827, a food-borne pathogen causing deaths in neonates.</title>
        <authorList>
            <person name="Stephan R."/>
            <person name="Lehner A."/>
            <person name="Tischler P."/>
            <person name="Rattei T."/>
        </authorList>
    </citation>
    <scope>NUCLEOTIDE SEQUENCE [LARGE SCALE GENOMIC DNA]</scope>
    <source>
        <strain evidence="2">DSM 18703 / CCUG 55852 / LMG 23827 / z3032</strain>
    </source>
</reference>
<name>C9XVL6_CROTZ</name>
<sequence>MRFRHTAYSRKKPGVIIAWLRLFCWGFIQVRGGGTGRTQAW</sequence>
<dbReference type="HOGENOM" id="CLU_3276647_0_0_6"/>
<protein>
    <submittedName>
        <fullName evidence="1">Uncharacterized protein</fullName>
    </submittedName>
</protein>
<dbReference type="AlphaFoldDB" id="C9XVL6"/>
<organism evidence="1 2">
    <name type="scientific">Cronobacter turicensis (strain DSM 18703 / CCUG 55852 / LMG 23827 / z3032)</name>
    <dbReference type="NCBI Taxonomy" id="693216"/>
    <lineage>
        <taxon>Bacteria</taxon>
        <taxon>Pseudomonadati</taxon>
        <taxon>Pseudomonadota</taxon>
        <taxon>Gammaproteobacteria</taxon>
        <taxon>Enterobacterales</taxon>
        <taxon>Enterobacteriaceae</taxon>
        <taxon>Cronobacter</taxon>
    </lineage>
</organism>
<gene>
    <name evidence="1" type="ordered locus">Ctu_06920</name>
</gene>